<name>A0ABN2MYM6_9PSEU</name>
<dbReference type="InterPro" id="IPR011009">
    <property type="entry name" value="Kinase-like_dom_sf"/>
</dbReference>
<protein>
    <submittedName>
        <fullName evidence="2">Aminoglycoside phosphotransferase family protein</fullName>
    </submittedName>
</protein>
<evidence type="ECO:0000313" key="2">
    <source>
        <dbReference type="EMBL" id="GAA1843865.1"/>
    </source>
</evidence>
<dbReference type="InterPro" id="IPR002575">
    <property type="entry name" value="Aminoglycoside_PTrfase"/>
</dbReference>
<evidence type="ECO:0000259" key="1">
    <source>
        <dbReference type="Pfam" id="PF01636"/>
    </source>
</evidence>
<keyword evidence="3" id="KW-1185">Reference proteome</keyword>
<dbReference type="Gene3D" id="1.10.510.10">
    <property type="entry name" value="Transferase(Phosphotransferase) domain 1"/>
    <property type="match status" value="1"/>
</dbReference>
<comment type="caution">
    <text evidence="2">The sequence shown here is derived from an EMBL/GenBank/DDBJ whole genome shotgun (WGS) entry which is preliminary data.</text>
</comment>
<accession>A0ABN2MYM6</accession>
<organism evidence="2 3">
    <name type="scientific">Pseudonocardia ailaonensis</name>
    <dbReference type="NCBI Taxonomy" id="367279"/>
    <lineage>
        <taxon>Bacteria</taxon>
        <taxon>Bacillati</taxon>
        <taxon>Actinomycetota</taxon>
        <taxon>Actinomycetes</taxon>
        <taxon>Pseudonocardiales</taxon>
        <taxon>Pseudonocardiaceae</taxon>
        <taxon>Pseudonocardia</taxon>
    </lineage>
</organism>
<proteinExistence type="predicted"/>
<reference evidence="2 3" key="1">
    <citation type="journal article" date="2019" name="Int. J. Syst. Evol. Microbiol.">
        <title>The Global Catalogue of Microorganisms (GCM) 10K type strain sequencing project: providing services to taxonomists for standard genome sequencing and annotation.</title>
        <authorList>
            <consortium name="The Broad Institute Genomics Platform"/>
            <consortium name="The Broad Institute Genome Sequencing Center for Infectious Disease"/>
            <person name="Wu L."/>
            <person name="Ma J."/>
        </authorList>
    </citation>
    <scope>NUCLEOTIDE SEQUENCE [LARGE SCALE GENOMIC DNA]</scope>
    <source>
        <strain evidence="2 3">JCM 16009</strain>
    </source>
</reference>
<gene>
    <name evidence="2" type="ORF">GCM10009836_24040</name>
</gene>
<dbReference type="SUPFAM" id="SSF56112">
    <property type="entry name" value="Protein kinase-like (PK-like)"/>
    <property type="match status" value="1"/>
</dbReference>
<feature type="domain" description="Aminoglycoside phosphotransferase" evidence="1">
    <location>
        <begin position="47"/>
        <end position="260"/>
    </location>
</feature>
<dbReference type="RefSeq" id="WP_344415555.1">
    <property type="nucleotide sequence ID" value="NZ_BAAAQK010000005.1"/>
</dbReference>
<dbReference type="Proteomes" id="UP001500449">
    <property type="component" value="Unassembled WGS sequence"/>
</dbReference>
<dbReference type="EMBL" id="BAAAQK010000005">
    <property type="protein sequence ID" value="GAA1843865.1"/>
    <property type="molecule type" value="Genomic_DNA"/>
</dbReference>
<dbReference type="InterPro" id="IPR051678">
    <property type="entry name" value="AGP_Transferase"/>
</dbReference>
<evidence type="ECO:0000313" key="3">
    <source>
        <dbReference type="Proteomes" id="UP001500449"/>
    </source>
</evidence>
<dbReference type="PANTHER" id="PTHR21310:SF40">
    <property type="entry name" value="AMINOGLYCOSIDE PHOSPHOTRANSFERASE DOMAIN-CONTAINING PROTEIN-RELATED"/>
    <property type="match status" value="1"/>
</dbReference>
<sequence length="308" mass="34449">MTTKSRCAISDAEATQPELDDPSVALRGAAKAVHIPYEPSKLVRYGSNAVYRLPDEVIARVSRPGAPLDGARRQVAVARWLAAVDYPATRVIDVEQPIEADGRVVTFWRSATDVEEYAPLDEVGYILRDLHALESHPDVELPEVRPFGEDWEPLPEYPGLAPEDEEFLRDKYEWARLVFDALPYELEPGIIHGDANVGNVLLDRDGEAVLIDLDSMATGPREWDLIQTALFYDRLGWHTAEEYAAFVRAYGHDILGWHAYTDLADIREIAMTSWLSKQAATSAKSAKEAAKRIDAIRTGGSRRDWSAY</sequence>
<dbReference type="Pfam" id="PF01636">
    <property type="entry name" value="APH"/>
    <property type="match status" value="1"/>
</dbReference>
<dbReference type="PANTHER" id="PTHR21310">
    <property type="entry name" value="AMINOGLYCOSIDE PHOSPHOTRANSFERASE-RELATED-RELATED"/>
    <property type="match status" value="1"/>
</dbReference>